<name>A0A1E5SYL7_9BACT</name>
<feature type="signal peptide" evidence="1">
    <location>
        <begin position="1"/>
        <end position="19"/>
    </location>
</feature>
<accession>A0A1E5SYL7</accession>
<sequence length="201" mass="21338">MKKSVLLSLLVLFAFSCSSDDGDGSGTDGTAPFVIMGNTSQATVSYNTDITSIDFEMTTQTGDSTFYEANLDVDGNNSTDIRFQVVSWTDNVVLSVRSTGYAITASQDSFELIGSDVSLESLVLFPAGIEINGSITGFTTATELFLGHFLNGQLTTSSQSVWSDVAYLPFTSATRTGWVGLNVVANGTDIQSMGINTIAIR</sequence>
<proteinExistence type="predicted"/>
<dbReference type="PROSITE" id="PS51257">
    <property type="entry name" value="PROKAR_LIPOPROTEIN"/>
    <property type="match status" value="1"/>
</dbReference>
<comment type="caution">
    <text evidence="2">The sequence shown here is derived from an EMBL/GenBank/DDBJ whole genome shotgun (WGS) entry which is preliminary data.</text>
</comment>
<dbReference type="OrthoDB" id="9846602at2"/>
<dbReference type="STRING" id="1563681.BFP71_12025"/>
<protein>
    <submittedName>
        <fullName evidence="2">Uncharacterized protein</fullName>
    </submittedName>
</protein>
<evidence type="ECO:0000313" key="3">
    <source>
        <dbReference type="Proteomes" id="UP000095552"/>
    </source>
</evidence>
<gene>
    <name evidence="2" type="ORF">BFP71_12025</name>
</gene>
<reference evidence="2 3" key="1">
    <citation type="submission" date="2016-08" db="EMBL/GenBank/DDBJ databases">
        <title>Draft genome of Fabibacter sp. strain SK-8.</title>
        <authorList>
            <person name="Wong S.-K."/>
            <person name="Hamasaki K."/>
            <person name="Yoshizawa S."/>
        </authorList>
    </citation>
    <scope>NUCLEOTIDE SEQUENCE [LARGE SCALE GENOMIC DNA]</scope>
    <source>
        <strain evidence="2 3">SK-8</strain>
    </source>
</reference>
<evidence type="ECO:0000313" key="2">
    <source>
        <dbReference type="EMBL" id="OEK04205.1"/>
    </source>
</evidence>
<feature type="chain" id="PRO_5009185690" evidence="1">
    <location>
        <begin position="20"/>
        <end position="201"/>
    </location>
</feature>
<keyword evidence="1" id="KW-0732">Signal</keyword>
<dbReference type="RefSeq" id="WP_069835710.1">
    <property type="nucleotide sequence ID" value="NZ_MDGQ01000005.1"/>
</dbReference>
<evidence type="ECO:0000256" key="1">
    <source>
        <dbReference type="SAM" id="SignalP"/>
    </source>
</evidence>
<organism evidence="2 3">
    <name type="scientific">Roseivirga misakiensis</name>
    <dbReference type="NCBI Taxonomy" id="1563681"/>
    <lineage>
        <taxon>Bacteria</taxon>
        <taxon>Pseudomonadati</taxon>
        <taxon>Bacteroidota</taxon>
        <taxon>Cytophagia</taxon>
        <taxon>Cytophagales</taxon>
        <taxon>Roseivirgaceae</taxon>
        <taxon>Roseivirga</taxon>
    </lineage>
</organism>
<dbReference type="AlphaFoldDB" id="A0A1E5SYL7"/>
<keyword evidence="3" id="KW-1185">Reference proteome</keyword>
<dbReference type="Proteomes" id="UP000095552">
    <property type="component" value="Unassembled WGS sequence"/>
</dbReference>
<dbReference type="EMBL" id="MDGQ01000005">
    <property type="protein sequence ID" value="OEK04205.1"/>
    <property type="molecule type" value="Genomic_DNA"/>
</dbReference>